<reference evidence="2" key="2">
    <citation type="journal article" date="2013" name="Mar. Genomics">
        <title>Expression of sulfatases in Rhodopirellula baltica and the diversity of sulfatases in the genus Rhodopirellula.</title>
        <authorList>
            <person name="Wegner C.E."/>
            <person name="Richter-Heitmann T."/>
            <person name="Klindworth A."/>
            <person name="Klockow C."/>
            <person name="Richter M."/>
            <person name="Achstetter T."/>
            <person name="Glockner F.O."/>
            <person name="Harder J."/>
        </authorList>
    </citation>
    <scope>NUCLEOTIDE SEQUENCE [LARGE SCALE GENOMIC DNA]</scope>
    <source>
        <strain evidence="2">SWK14</strain>
    </source>
</reference>
<dbReference type="EMBL" id="AMWG01000043">
    <property type="protein sequence ID" value="ELP33965.1"/>
    <property type="molecule type" value="Genomic_DNA"/>
</dbReference>
<keyword evidence="1" id="KW-0472">Membrane</keyword>
<keyword evidence="1" id="KW-1133">Transmembrane helix</keyword>
<evidence type="ECO:0000256" key="1">
    <source>
        <dbReference type="SAM" id="Phobius"/>
    </source>
</evidence>
<sequence>MQSNCGEQLVLDLMAAHRMSLPPVFMLFELAIAVVSVVWGVGYR</sequence>
<organism evidence="2">
    <name type="scientific">Rhodopirellula baltica SWK14</name>
    <dbReference type="NCBI Taxonomy" id="993516"/>
    <lineage>
        <taxon>Bacteria</taxon>
        <taxon>Pseudomonadati</taxon>
        <taxon>Planctomycetota</taxon>
        <taxon>Planctomycetia</taxon>
        <taxon>Pirellulales</taxon>
        <taxon>Pirellulaceae</taxon>
        <taxon>Rhodopirellula</taxon>
    </lineage>
</organism>
<proteinExistence type="predicted"/>
<name>L7CJI4_RHOBT</name>
<reference evidence="2" key="1">
    <citation type="submission" date="2012-10" db="EMBL/GenBank/DDBJ databases">
        <title>Draft genome sequences of three Rhodopirellula baltica strains WH47, SWK14 and SH28.</title>
        <authorList>
            <person name="Richter M."/>
            <person name="Richter-Heitmann T."/>
            <person name="Frank C."/>
            <person name="Harder J."/>
            <person name="Glockner F.O."/>
        </authorList>
    </citation>
    <scope>NUCLEOTIDE SEQUENCE</scope>
    <source>
        <strain evidence="2">SWK14</strain>
    </source>
</reference>
<feature type="transmembrane region" description="Helical" evidence="1">
    <location>
        <begin position="20"/>
        <end position="41"/>
    </location>
</feature>
<comment type="caution">
    <text evidence="2">The sequence shown here is derived from an EMBL/GenBank/DDBJ whole genome shotgun (WGS) entry which is preliminary data.</text>
</comment>
<dbReference type="AlphaFoldDB" id="L7CJI4"/>
<dbReference type="PATRIC" id="fig|993516.3.peg.2244"/>
<dbReference type="Proteomes" id="UP000010959">
    <property type="component" value="Unassembled WGS sequence"/>
</dbReference>
<evidence type="ECO:0000313" key="2">
    <source>
        <dbReference type="EMBL" id="ELP33965.1"/>
    </source>
</evidence>
<keyword evidence="1" id="KW-0812">Transmembrane</keyword>
<accession>L7CJI4</accession>
<gene>
    <name evidence="2" type="ORF">RBSWK_02101</name>
</gene>
<protein>
    <submittedName>
        <fullName evidence="2">Uncharacterized protein</fullName>
    </submittedName>
</protein>